<feature type="signal peptide" evidence="2">
    <location>
        <begin position="1"/>
        <end position="24"/>
    </location>
</feature>
<keyword evidence="1 2" id="KW-0732">Signal</keyword>
<feature type="chain" id="PRO_5019393147" evidence="2">
    <location>
        <begin position="25"/>
        <end position="121"/>
    </location>
</feature>
<organism evidence="3 4">
    <name type="scientific">Hydrogenovibrio thermophilus</name>
    <dbReference type="NCBI Taxonomy" id="265883"/>
    <lineage>
        <taxon>Bacteria</taxon>
        <taxon>Pseudomonadati</taxon>
        <taxon>Pseudomonadota</taxon>
        <taxon>Gammaproteobacteria</taxon>
        <taxon>Thiotrichales</taxon>
        <taxon>Piscirickettsiaceae</taxon>
        <taxon>Hydrogenovibrio</taxon>
    </lineage>
</organism>
<reference evidence="3 4" key="1">
    <citation type="journal article" date="2018" name="Environ. Microbiol.">
        <title>Genomes of ubiquitous marine and hypersaline Hydrogenovibrio, Thiomicrorhabdus and Thiomicrospira spp. encode a diversity of mechanisms to sustain chemolithoautotrophy in heterogeneous environments.</title>
        <authorList>
            <person name="Scott K.M."/>
            <person name="Williams J."/>
            <person name="Porter C.M.B."/>
            <person name="Russel S."/>
            <person name="Harmer T.L."/>
            <person name="Paul J.H."/>
            <person name="Antonen K.M."/>
            <person name="Bridges M.K."/>
            <person name="Camper G.J."/>
            <person name="Campla C.K."/>
            <person name="Casella L.G."/>
            <person name="Chase E."/>
            <person name="Conrad J.W."/>
            <person name="Cruz M.C."/>
            <person name="Dunlap D.S."/>
            <person name="Duran L."/>
            <person name="Fahsbender E.M."/>
            <person name="Goldsmith D.B."/>
            <person name="Keeley R.F."/>
            <person name="Kondoff M.R."/>
            <person name="Kussy B.I."/>
            <person name="Lane M.K."/>
            <person name="Lawler S."/>
            <person name="Leigh B.A."/>
            <person name="Lewis C."/>
            <person name="Lostal L.M."/>
            <person name="Marking D."/>
            <person name="Mancera P.A."/>
            <person name="McClenthan E.C."/>
            <person name="McIntyre E.A."/>
            <person name="Mine J.A."/>
            <person name="Modi S."/>
            <person name="Moore B.D."/>
            <person name="Morgan W.A."/>
            <person name="Nelson K.M."/>
            <person name="Nguyen K.N."/>
            <person name="Ogburn N."/>
            <person name="Parrino D.G."/>
            <person name="Pedapudi A.D."/>
            <person name="Pelham R.P."/>
            <person name="Preece A.M."/>
            <person name="Rampersad E.A."/>
            <person name="Richardson J.C."/>
            <person name="Rodgers C.M."/>
            <person name="Schaffer B.L."/>
            <person name="Sheridan N.E."/>
            <person name="Solone M.R."/>
            <person name="Staley Z.R."/>
            <person name="Tabuchi M."/>
            <person name="Waide R.J."/>
            <person name="Wanjugi P.W."/>
            <person name="Young S."/>
            <person name="Clum A."/>
            <person name="Daum C."/>
            <person name="Huntemann M."/>
            <person name="Ivanova N."/>
            <person name="Kyrpides N."/>
            <person name="Mikhailova N."/>
            <person name="Palaniappan K."/>
            <person name="Pillay M."/>
            <person name="Reddy T.B.K."/>
            <person name="Shapiro N."/>
            <person name="Stamatis D."/>
            <person name="Varghese N."/>
            <person name="Woyke T."/>
            <person name="Boden R."/>
            <person name="Freyermuth S.K."/>
            <person name="Kerfeld C.A."/>
        </authorList>
    </citation>
    <scope>NUCLEOTIDE SEQUENCE [LARGE SCALE GENOMIC DNA]</scope>
    <source>
        <strain evidence="3 4">JR-2</strain>
    </source>
</reference>
<dbReference type="InterPro" id="IPR005220">
    <property type="entry name" value="CarO-like"/>
</dbReference>
<evidence type="ECO:0000256" key="2">
    <source>
        <dbReference type="SAM" id="SignalP"/>
    </source>
</evidence>
<dbReference type="RefSeq" id="WP_128384708.1">
    <property type="nucleotide sequence ID" value="NZ_CP035033.1"/>
</dbReference>
<dbReference type="Proteomes" id="UP000285478">
    <property type="component" value="Chromosome"/>
</dbReference>
<evidence type="ECO:0000313" key="4">
    <source>
        <dbReference type="Proteomes" id="UP000285478"/>
    </source>
</evidence>
<dbReference type="PANTHER" id="PTHR36571:SF1">
    <property type="entry name" value="PROTEIN YGIW"/>
    <property type="match status" value="1"/>
</dbReference>
<dbReference type="SUPFAM" id="SSF101756">
    <property type="entry name" value="Hypothetical protein YgiW"/>
    <property type="match status" value="1"/>
</dbReference>
<keyword evidence="4" id="KW-1185">Reference proteome</keyword>
<dbReference type="KEGG" id="htr:EPV75_05320"/>
<evidence type="ECO:0000313" key="3">
    <source>
        <dbReference type="EMBL" id="QAB15131.1"/>
    </source>
</evidence>
<name>A0A410H2I9_9GAMM</name>
<dbReference type="InterPro" id="IPR036700">
    <property type="entry name" value="BOBF_sf"/>
</dbReference>
<accession>A0A410H2I9</accession>
<dbReference type="Pfam" id="PF04076">
    <property type="entry name" value="BOF"/>
    <property type="match status" value="1"/>
</dbReference>
<dbReference type="Gene3D" id="2.40.50.200">
    <property type="entry name" value="Bacterial OB-fold"/>
    <property type="match status" value="1"/>
</dbReference>
<sequence length="121" mass="13501">MPFRSMTRAAGFVGALLLSFSVNAAYVGPSSEDQPRSVKQILANPQDDQFVVLKGYLTQQVSSDKYIFKDDTGEIRVEIDHDLFTSDPIKADTLVEIRGEVEKDFLKTPEIDVDHLSIVKP</sequence>
<gene>
    <name evidence="3" type="ORF">EPV75_05320</name>
</gene>
<dbReference type="NCBIfam" id="NF033674">
    <property type="entry name" value="stress_OB_fold"/>
    <property type="match status" value="1"/>
</dbReference>
<proteinExistence type="predicted"/>
<dbReference type="PANTHER" id="PTHR36571">
    <property type="entry name" value="PROTEIN YGIW"/>
    <property type="match status" value="1"/>
</dbReference>
<dbReference type="AlphaFoldDB" id="A0A410H2I9"/>
<dbReference type="EMBL" id="CP035033">
    <property type="protein sequence ID" value="QAB15131.1"/>
    <property type="molecule type" value="Genomic_DNA"/>
</dbReference>
<evidence type="ECO:0000256" key="1">
    <source>
        <dbReference type="ARBA" id="ARBA00022729"/>
    </source>
</evidence>
<protein>
    <submittedName>
        <fullName evidence="3">NirD/YgiW/YdeI family stress tolerance protein</fullName>
    </submittedName>
</protein>